<feature type="compositionally biased region" description="Polar residues" evidence="1">
    <location>
        <begin position="661"/>
        <end position="678"/>
    </location>
</feature>
<dbReference type="PANTHER" id="PTHR46836">
    <property type="entry name" value="AFADIN"/>
    <property type="match status" value="1"/>
</dbReference>
<evidence type="ECO:0000313" key="3">
    <source>
        <dbReference type="Proteomes" id="UP000504604"/>
    </source>
</evidence>
<reference evidence="4" key="1">
    <citation type="submission" date="2025-08" db="UniProtKB">
        <authorList>
            <consortium name="RefSeq"/>
        </authorList>
    </citation>
    <scope>IDENTIFICATION</scope>
</reference>
<dbReference type="AlphaFoldDB" id="A0A6I9T9Z7"/>
<feature type="domain" description="DUF4378" evidence="2">
    <location>
        <begin position="770"/>
        <end position="919"/>
    </location>
</feature>
<accession>A0A6I9T9Z7</accession>
<feature type="compositionally biased region" description="Basic and acidic residues" evidence="1">
    <location>
        <begin position="140"/>
        <end position="153"/>
    </location>
</feature>
<evidence type="ECO:0000259" key="2">
    <source>
        <dbReference type="Pfam" id="PF14309"/>
    </source>
</evidence>
<feature type="region of interest" description="Disordered" evidence="1">
    <location>
        <begin position="123"/>
        <end position="159"/>
    </location>
</feature>
<dbReference type="GeneID" id="105161437"/>
<feature type="region of interest" description="Disordered" evidence="1">
    <location>
        <begin position="1"/>
        <end position="27"/>
    </location>
</feature>
<name>A0A6I9T9Z7_SESIN</name>
<gene>
    <name evidence="4" type="primary">LOC105161437</name>
</gene>
<evidence type="ECO:0000256" key="1">
    <source>
        <dbReference type="SAM" id="MobiDB-lite"/>
    </source>
</evidence>
<feature type="region of interest" description="Disordered" evidence="1">
    <location>
        <begin position="643"/>
        <end position="680"/>
    </location>
</feature>
<dbReference type="RefSeq" id="XP_011077431.1">
    <property type="nucleotide sequence ID" value="XM_011079129.2"/>
</dbReference>
<dbReference type="OrthoDB" id="1925259at2759"/>
<feature type="compositionally biased region" description="Basic and acidic residues" evidence="1">
    <location>
        <begin position="645"/>
        <end position="656"/>
    </location>
</feature>
<feature type="region of interest" description="Disordered" evidence="1">
    <location>
        <begin position="245"/>
        <end position="307"/>
    </location>
</feature>
<organism evidence="3 4">
    <name type="scientific">Sesamum indicum</name>
    <name type="common">Oriental sesame</name>
    <name type="synonym">Sesamum orientale</name>
    <dbReference type="NCBI Taxonomy" id="4182"/>
    <lineage>
        <taxon>Eukaryota</taxon>
        <taxon>Viridiplantae</taxon>
        <taxon>Streptophyta</taxon>
        <taxon>Embryophyta</taxon>
        <taxon>Tracheophyta</taxon>
        <taxon>Spermatophyta</taxon>
        <taxon>Magnoliopsida</taxon>
        <taxon>eudicotyledons</taxon>
        <taxon>Gunneridae</taxon>
        <taxon>Pentapetalae</taxon>
        <taxon>asterids</taxon>
        <taxon>lamiids</taxon>
        <taxon>Lamiales</taxon>
        <taxon>Pedaliaceae</taxon>
        <taxon>Sesamum</taxon>
    </lineage>
</organism>
<dbReference type="PANTHER" id="PTHR46836:SF8">
    <property type="entry name" value="AFADIN"/>
    <property type="match status" value="1"/>
</dbReference>
<keyword evidence="3" id="KW-1185">Reference proteome</keyword>
<dbReference type="Pfam" id="PF14309">
    <property type="entry name" value="DUF4378"/>
    <property type="match status" value="1"/>
</dbReference>
<feature type="compositionally biased region" description="Basic residues" evidence="1">
    <location>
        <begin position="1"/>
        <end position="10"/>
    </location>
</feature>
<evidence type="ECO:0000313" key="4">
    <source>
        <dbReference type="RefSeq" id="XP_011077431.1"/>
    </source>
</evidence>
<proteinExistence type="predicted"/>
<feature type="region of interest" description="Disordered" evidence="1">
    <location>
        <begin position="327"/>
        <end position="349"/>
    </location>
</feature>
<feature type="compositionally biased region" description="Basic and acidic residues" evidence="1">
    <location>
        <begin position="275"/>
        <end position="288"/>
    </location>
</feature>
<protein>
    <submittedName>
        <fullName evidence="4">Uncharacterized protein LOC105161437 isoform X2</fullName>
    </submittedName>
</protein>
<dbReference type="InterPro" id="IPR025486">
    <property type="entry name" value="DUF4378"/>
</dbReference>
<sequence length="923" mass="104720">MERARRRKLKSAAGFEGVGQSQKHKAVTRLSSDSCSYNIDEDTRDNMFTLELGQNSLGQATGKSRAKLLADEIYKKVKSKRRSPSVFAKLFGLEGLPSLWHVHRQQKKLSDTYPHKNVSTFVRPNRQLHDGRSNRRSSMQRRELNEAHEDPEASHFVGRRRSSRWSASSMLTKSEMALIQKFIDARRLSVDESTEGKLWDSKELDDSLDIVMKFDQQPDTFSVNHLHDPQVNPISSVGSHTAALKPSASAKYDGNAKARTSKRDVAGKHNITSHPRREDDLLLEPDNRRRAHTSCQSSSIQLEDKNESNTLPTRIFVLRPNIGNMQNAGESGPSADHSHGYAPSYRKPKESAGVEKVSWRKKDSYYDMAFSRPVSREAKEIAREITRRMRGGDETLDAKSSGFRGYAGDDSLYDARESAFDSESKKFKLSSRNSFGDTNKWGSYQSSSSVEWSVNREAKKRLSERWRITQRYQDLEIVDDGSTLGEMLAIADGETRSKHLNAKTSHGRASARLGSINEGAMWDAPLGLSSRDGWKDEIRRTSFRSRSVPPSLGRRSQRGDTYDEILTQEKHLMRSDPIDRHRSKVAEGYLSHKSQDSNSRSKKPLPFQHIYINEMDSFLEANFELQMEANVKDLSEQHLTFQVATKDDSSRSRVSAEHGSATLSSKSSLLHPNQSSTKENYKAAGHDQEISNLKHKVADHAGPVSIPVIEDTPFTSESFERINAELKELRMQLQILKMESGQHADEPAPVTAEEDIAEVENYLLGTEGWEVSYILDVLMHSGIQDSDLDMFGMMWYSPDSPLDPMLFDELEKRYTDEITRLRSERRLLFDGINSALLETFQQHIDSYSWAMPKSGRLHSTWQKEQVVDALDKLMNQEPIKGQVTSGVIYNNMDWPDLRGEIDIIGNDMEKLLIDDMITEILCC</sequence>
<dbReference type="Proteomes" id="UP000504604">
    <property type="component" value="Linkage group LG5"/>
</dbReference>